<organism evidence="1 2">
    <name type="scientific">Dreissena polymorpha</name>
    <name type="common">Zebra mussel</name>
    <name type="synonym">Mytilus polymorpha</name>
    <dbReference type="NCBI Taxonomy" id="45954"/>
    <lineage>
        <taxon>Eukaryota</taxon>
        <taxon>Metazoa</taxon>
        <taxon>Spiralia</taxon>
        <taxon>Lophotrochozoa</taxon>
        <taxon>Mollusca</taxon>
        <taxon>Bivalvia</taxon>
        <taxon>Autobranchia</taxon>
        <taxon>Heteroconchia</taxon>
        <taxon>Euheterodonta</taxon>
        <taxon>Imparidentia</taxon>
        <taxon>Neoheterodontei</taxon>
        <taxon>Myida</taxon>
        <taxon>Dreissenoidea</taxon>
        <taxon>Dreissenidae</taxon>
        <taxon>Dreissena</taxon>
    </lineage>
</organism>
<reference evidence="1" key="1">
    <citation type="journal article" date="2019" name="bioRxiv">
        <title>The Genome of the Zebra Mussel, Dreissena polymorpha: A Resource for Invasive Species Research.</title>
        <authorList>
            <person name="McCartney M.A."/>
            <person name="Auch B."/>
            <person name="Kono T."/>
            <person name="Mallez S."/>
            <person name="Zhang Y."/>
            <person name="Obille A."/>
            <person name="Becker A."/>
            <person name="Abrahante J.E."/>
            <person name="Garbe J."/>
            <person name="Badalamenti J.P."/>
            <person name="Herman A."/>
            <person name="Mangelson H."/>
            <person name="Liachko I."/>
            <person name="Sullivan S."/>
            <person name="Sone E.D."/>
            <person name="Koren S."/>
            <person name="Silverstein K.A.T."/>
            <person name="Beckman K.B."/>
            <person name="Gohl D.M."/>
        </authorList>
    </citation>
    <scope>NUCLEOTIDE SEQUENCE</scope>
    <source>
        <strain evidence="1">Duluth1</strain>
        <tissue evidence="1">Whole animal</tissue>
    </source>
</reference>
<comment type="caution">
    <text evidence="1">The sequence shown here is derived from an EMBL/GenBank/DDBJ whole genome shotgun (WGS) entry which is preliminary data.</text>
</comment>
<dbReference type="Proteomes" id="UP000828390">
    <property type="component" value="Unassembled WGS sequence"/>
</dbReference>
<accession>A0A9D4FD71</accession>
<name>A0A9D4FD71_DREPO</name>
<gene>
    <name evidence="1" type="ORF">DPMN_147168</name>
</gene>
<evidence type="ECO:0000313" key="2">
    <source>
        <dbReference type="Proteomes" id="UP000828390"/>
    </source>
</evidence>
<protein>
    <submittedName>
        <fullName evidence="1">Uncharacterized protein</fullName>
    </submittedName>
</protein>
<reference evidence="1" key="2">
    <citation type="submission" date="2020-11" db="EMBL/GenBank/DDBJ databases">
        <authorList>
            <person name="McCartney M.A."/>
            <person name="Auch B."/>
            <person name="Kono T."/>
            <person name="Mallez S."/>
            <person name="Becker A."/>
            <person name="Gohl D.M."/>
            <person name="Silverstein K.A.T."/>
            <person name="Koren S."/>
            <person name="Bechman K.B."/>
            <person name="Herman A."/>
            <person name="Abrahante J.E."/>
            <person name="Garbe J."/>
        </authorList>
    </citation>
    <scope>NUCLEOTIDE SEQUENCE</scope>
    <source>
        <strain evidence="1">Duluth1</strain>
        <tissue evidence="1">Whole animal</tissue>
    </source>
</reference>
<keyword evidence="2" id="KW-1185">Reference proteome</keyword>
<dbReference type="AlphaFoldDB" id="A0A9D4FD71"/>
<dbReference type="EMBL" id="JAIWYP010000007">
    <property type="protein sequence ID" value="KAH3793652.1"/>
    <property type="molecule type" value="Genomic_DNA"/>
</dbReference>
<sequence>MAPVYLRHKRNYSLSHYKRTQLIQIVLLALKRTKIKRGEGCRIPPESSLKHFR</sequence>
<evidence type="ECO:0000313" key="1">
    <source>
        <dbReference type="EMBL" id="KAH3793652.1"/>
    </source>
</evidence>
<proteinExistence type="predicted"/>